<dbReference type="EMBL" id="CP106982">
    <property type="protein sequence ID" value="UYF93541.1"/>
    <property type="molecule type" value="Genomic_DNA"/>
</dbReference>
<dbReference type="SUPFAM" id="SSF103165">
    <property type="entry name" value="Ta1353-like"/>
    <property type="match status" value="1"/>
</dbReference>
<protein>
    <submittedName>
        <fullName evidence="1">Uncharacterized protein</fullName>
    </submittedName>
</protein>
<evidence type="ECO:0000313" key="2">
    <source>
        <dbReference type="Proteomes" id="UP001163947"/>
    </source>
</evidence>
<organism evidence="1 2">
    <name type="scientific">Rhodococcus aetherivorans</name>
    <dbReference type="NCBI Taxonomy" id="191292"/>
    <lineage>
        <taxon>Bacteria</taxon>
        <taxon>Bacillati</taxon>
        <taxon>Actinomycetota</taxon>
        <taxon>Actinomycetes</taxon>
        <taxon>Mycobacteriales</taxon>
        <taxon>Nocardiaceae</taxon>
        <taxon>Rhodococcus</taxon>
    </lineage>
</organism>
<sequence length="87" mass="9344">MGACPGRRLHCPRLPGAGDCLWTATRRVAGVRGGGRGVADRGGRRVGRHEPRREIAGMIDGRPPARVESSSDVADRKALLRTIGYKL</sequence>
<evidence type="ECO:0000313" key="1">
    <source>
        <dbReference type="EMBL" id="UYF93541.1"/>
    </source>
</evidence>
<proteinExistence type="predicted"/>
<dbReference type="AlphaFoldDB" id="A0AA46NX60"/>
<accession>A0AA46NX60</accession>
<dbReference type="InterPro" id="IPR007153">
    <property type="entry name" value="Adenosine_kinase"/>
</dbReference>
<dbReference type="Proteomes" id="UP001163947">
    <property type="component" value="Chromosome"/>
</dbReference>
<dbReference type="Pfam" id="PF04008">
    <property type="entry name" value="Adenosine_kin"/>
    <property type="match status" value="1"/>
</dbReference>
<gene>
    <name evidence="1" type="ORF">OCS65_24415</name>
</gene>
<dbReference type="Gene3D" id="3.40.1520.10">
    <property type="entry name" value="Ta1353-like"/>
    <property type="match status" value="1"/>
</dbReference>
<name>A0AA46NX60_9NOCA</name>
<dbReference type="InterPro" id="IPR036902">
    <property type="entry name" value="Ta1353-like_sf"/>
</dbReference>
<reference evidence="1" key="1">
    <citation type="submission" date="2022-09" db="EMBL/GenBank/DDBJ databases">
        <title>The genome sequence of Rhodococcus aetherivorans N1.</title>
        <authorList>
            <person name="Jiang W."/>
        </authorList>
    </citation>
    <scope>NUCLEOTIDE SEQUENCE</scope>
    <source>
        <strain evidence="1">N1</strain>
    </source>
</reference>